<keyword evidence="2" id="KW-1185">Reference proteome</keyword>
<dbReference type="AlphaFoldDB" id="A0A1L9RS42"/>
<proteinExistence type="predicted"/>
<dbReference type="STRING" id="1073089.A0A1L9RS42"/>
<reference evidence="2" key="1">
    <citation type="journal article" date="2017" name="Genome Biol.">
        <title>Comparative genomics reveals high biological diversity and specific adaptations in the industrially and medically important fungal genus Aspergillus.</title>
        <authorList>
            <person name="de Vries R.P."/>
            <person name="Riley R."/>
            <person name="Wiebenga A."/>
            <person name="Aguilar-Osorio G."/>
            <person name="Amillis S."/>
            <person name="Uchima C.A."/>
            <person name="Anderluh G."/>
            <person name="Asadollahi M."/>
            <person name="Askin M."/>
            <person name="Barry K."/>
            <person name="Battaglia E."/>
            <person name="Bayram O."/>
            <person name="Benocci T."/>
            <person name="Braus-Stromeyer S.A."/>
            <person name="Caldana C."/>
            <person name="Canovas D."/>
            <person name="Cerqueira G.C."/>
            <person name="Chen F."/>
            <person name="Chen W."/>
            <person name="Choi C."/>
            <person name="Clum A."/>
            <person name="Dos Santos R.A."/>
            <person name="Damasio A.R."/>
            <person name="Diallinas G."/>
            <person name="Emri T."/>
            <person name="Fekete E."/>
            <person name="Flipphi M."/>
            <person name="Freyberg S."/>
            <person name="Gallo A."/>
            <person name="Gournas C."/>
            <person name="Habgood R."/>
            <person name="Hainaut M."/>
            <person name="Harispe M.L."/>
            <person name="Henrissat B."/>
            <person name="Hilden K.S."/>
            <person name="Hope R."/>
            <person name="Hossain A."/>
            <person name="Karabika E."/>
            <person name="Karaffa L."/>
            <person name="Karanyi Z."/>
            <person name="Krasevec N."/>
            <person name="Kuo A."/>
            <person name="Kusch H."/>
            <person name="LaButti K."/>
            <person name="Lagendijk E.L."/>
            <person name="Lapidus A."/>
            <person name="Levasseur A."/>
            <person name="Lindquist E."/>
            <person name="Lipzen A."/>
            <person name="Logrieco A.F."/>
            <person name="MacCabe A."/>
            <person name="Maekelae M.R."/>
            <person name="Malavazi I."/>
            <person name="Melin P."/>
            <person name="Meyer V."/>
            <person name="Mielnichuk N."/>
            <person name="Miskei M."/>
            <person name="Molnar A.P."/>
            <person name="Mule G."/>
            <person name="Ngan C.Y."/>
            <person name="Orejas M."/>
            <person name="Orosz E."/>
            <person name="Ouedraogo J.P."/>
            <person name="Overkamp K.M."/>
            <person name="Park H.-S."/>
            <person name="Perrone G."/>
            <person name="Piumi F."/>
            <person name="Punt P.J."/>
            <person name="Ram A.F."/>
            <person name="Ramon A."/>
            <person name="Rauscher S."/>
            <person name="Record E."/>
            <person name="Riano-Pachon D.M."/>
            <person name="Robert V."/>
            <person name="Roehrig J."/>
            <person name="Ruller R."/>
            <person name="Salamov A."/>
            <person name="Salih N.S."/>
            <person name="Samson R.A."/>
            <person name="Sandor E."/>
            <person name="Sanguinetti M."/>
            <person name="Schuetze T."/>
            <person name="Sepcic K."/>
            <person name="Shelest E."/>
            <person name="Sherlock G."/>
            <person name="Sophianopoulou V."/>
            <person name="Squina F.M."/>
            <person name="Sun H."/>
            <person name="Susca A."/>
            <person name="Todd R.B."/>
            <person name="Tsang A."/>
            <person name="Unkles S.E."/>
            <person name="van de Wiele N."/>
            <person name="van Rossen-Uffink D."/>
            <person name="Oliveira J.V."/>
            <person name="Vesth T.C."/>
            <person name="Visser J."/>
            <person name="Yu J.-H."/>
            <person name="Zhou M."/>
            <person name="Andersen M.R."/>
            <person name="Archer D.B."/>
            <person name="Baker S.E."/>
            <person name="Benoit I."/>
            <person name="Brakhage A.A."/>
            <person name="Braus G.H."/>
            <person name="Fischer R."/>
            <person name="Frisvad J.C."/>
            <person name="Goldman G.H."/>
            <person name="Houbraken J."/>
            <person name="Oakley B."/>
            <person name="Pocsi I."/>
            <person name="Scazzocchio C."/>
            <person name="Seiboth B."/>
            <person name="vanKuyk P.A."/>
            <person name="Wortman J."/>
            <person name="Dyer P.S."/>
            <person name="Grigoriev I.V."/>
        </authorList>
    </citation>
    <scope>NUCLEOTIDE SEQUENCE [LARGE SCALE GENOMIC DNA]</scope>
    <source>
        <strain evidence="2">DTO 134E9</strain>
    </source>
</reference>
<accession>A0A1L9RS42</accession>
<dbReference type="PANTHER" id="PTHR40788">
    <property type="entry name" value="CLR5 DOMAIN-CONTAINING PROTEIN-RELATED"/>
    <property type="match status" value="1"/>
</dbReference>
<name>A0A1L9RS42_ASPWE</name>
<dbReference type="OrthoDB" id="4510200at2759"/>
<feature type="non-terminal residue" evidence="1">
    <location>
        <position position="801"/>
    </location>
</feature>
<protein>
    <recommendedName>
        <fullName evidence="3">Clr5 domain-containing protein</fullName>
    </recommendedName>
</protein>
<evidence type="ECO:0008006" key="3">
    <source>
        <dbReference type="Google" id="ProtNLM"/>
    </source>
</evidence>
<dbReference type="EMBL" id="KV878211">
    <property type="protein sequence ID" value="OJJ37693.1"/>
    <property type="molecule type" value="Genomic_DNA"/>
</dbReference>
<evidence type="ECO:0000313" key="1">
    <source>
        <dbReference type="EMBL" id="OJJ37693.1"/>
    </source>
</evidence>
<organism evidence="1 2">
    <name type="scientific">Aspergillus wentii DTO 134E9</name>
    <dbReference type="NCBI Taxonomy" id="1073089"/>
    <lineage>
        <taxon>Eukaryota</taxon>
        <taxon>Fungi</taxon>
        <taxon>Dikarya</taxon>
        <taxon>Ascomycota</taxon>
        <taxon>Pezizomycotina</taxon>
        <taxon>Eurotiomycetes</taxon>
        <taxon>Eurotiomycetidae</taxon>
        <taxon>Eurotiales</taxon>
        <taxon>Aspergillaceae</taxon>
        <taxon>Aspergillus</taxon>
        <taxon>Aspergillus subgen. Cremei</taxon>
    </lineage>
</organism>
<dbReference type="PANTHER" id="PTHR40788:SF2">
    <property type="entry name" value="CLR5 DOMAIN-CONTAINING PROTEIN"/>
    <property type="match status" value="1"/>
</dbReference>
<evidence type="ECO:0000313" key="2">
    <source>
        <dbReference type="Proteomes" id="UP000184383"/>
    </source>
</evidence>
<gene>
    <name evidence="1" type="ORF">ASPWEDRAFT_93070</name>
</gene>
<dbReference type="GeneID" id="63755440"/>
<dbReference type="VEuPathDB" id="FungiDB:ASPWEDRAFT_93070"/>
<sequence length="801" mass="93094">SPKEAEDEAYGQSTKLFEHWSLLGHILNRYEATIRKRWLKKGQEQRRKILLEAWPNIPSSHRPDFRALRRESEEQRQAGTRFEDAFMWPYINQEDLCRGKTLLLLLNARGRNAPSVFIFQDIQSIHVGQSSNAIQEIFLTSHRDMVLEGNSPATYGRVLPEKDREFVNNNSIKKLEGKMMCSSDVLYTLRIQEHLLGFLVACCTIILRDKGPNLTDDMVLTIPELPTLQSDASDAQYRSAAALATEAPYVVPGQVDLVRLRELASARLSAAEDHFWALREDPGYFTDVLGDWTEHSSEMILDDRGKQHRDVTDPPRRHIFLSRALGHMVSNAYEDINLWHVIQNQLDELIKLDRTFINFGYKYEEECPEYLGALRKLKVFLDQRLVGFYLMKLQIQFPASPPIRSLFQRLPNPVDPYLGYSVYPRAGDISDTKDDLLWLFCQFLDHEFLHICGFENVAVELERLIQNDQKQKERITPFLARTFADVGLAGELRNQLGIYRPRIFLKRGNRALAALEENDMEGWGPELIRPSWDLSRVLDESAGKDYIQLGEDGDPTSGKFYYPIGKRRSKETIDAMRNAEKNLDDFWLKFDEQLRDRIDEDSYEYLQRIAPSDRHLQRTGEWIEPEQPRSPPSTMVPETINSISDLHMELEIRTQNTIAPEVPTVVKTKVKTRGIAQPIPEQRPQVDLDQLDTTNQQPRFTLKRRDYNVFLALFYKPESKQQPGEVPWSDFLHAMTCTGFIPEKLYGSVWQFTPTNLDVERSIHFHEPHPYSRIPFRVARRYGRRLNRAYAWDGSMFDLEK</sequence>
<dbReference type="RefSeq" id="XP_040691369.1">
    <property type="nucleotide sequence ID" value="XM_040839592.1"/>
</dbReference>
<dbReference type="Proteomes" id="UP000184383">
    <property type="component" value="Unassembled WGS sequence"/>
</dbReference>
<feature type="non-terminal residue" evidence="1">
    <location>
        <position position="1"/>
    </location>
</feature>